<dbReference type="InterPro" id="IPR003593">
    <property type="entry name" value="AAA+_ATPase"/>
</dbReference>
<evidence type="ECO:0000256" key="1">
    <source>
        <dbReference type="SAM" id="MobiDB-lite"/>
    </source>
</evidence>
<feature type="domain" description="AAA+ ATPase" evidence="2">
    <location>
        <begin position="42"/>
        <end position="287"/>
    </location>
</feature>
<dbReference type="EMBL" id="FNYD01000009">
    <property type="protein sequence ID" value="SEJ93710.1"/>
    <property type="molecule type" value="Genomic_DNA"/>
</dbReference>
<evidence type="ECO:0000313" key="4">
    <source>
        <dbReference type="Proteomes" id="UP000199379"/>
    </source>
</evidence>
<name>A0A1H7D3N1_9RHOB</name>
<dbReference type="GO" id="GO:0006302">
    <property type="term" value="P:double-strand break repair"/>
    <property type="evidence" value="ECO:0007669"/>
    <property type="project" value="InterPro"/>
</dbReference>
<dbReference type="InterPro" id="IPR027417">
    <property type="entry name" value="P-loop_NTPase"/>
</dbReference>
<dbReference type="InterPro" id="IPR038729">
    <property type="entry name" value="Rad50/SbcC_AAA"/>
</dbReference>
<dbReference type="SUPFAM" id="SSF52540">
    <property type="entry name" value="P-loop containing nucleoside triphosphate hydrolases"/>
    <property type="match status" value="1"/>
</dbReference>
<dbReference type="InterPro" id="IPR003959">
    <property type="entry name" value="ATPase_AAA_core"/>
</dbReference>
<dbReference type="GO" id="GO:0005524">
    <property type="term" value="F:ATP binding"/>
    <property type="evidence" value="ECO:0007669"/>
    <property type="project" value="InterPro"/>
</dbReference>
<dbReference type="Pfam" id="PF13304">
    <property type="entry name" value="AAA_21"/>
    <property type="match status" value="1"/>
</dbReference>
<dbReference type="Gene3D" id="3.40.50.300">
    <property type="entry name" value="P-loop containing nucleotide triphosphate hydrolases"/>
    <property type="match status" value="2"/>
</dbReference>
<proteinExistence type="predicted"/>
<organism evidence="3 4">
    <name type="scientific">Cribrihabitans marinus</name>
    <dbReference type="NCBI Taxonomy" id="1227549"/>
    <lineage>
        <taxon>Bacteria</taxon>
        <taxon>Pseudomonadati</taxon>
        <taxon>Pseudomonadota</taxon>
        <taxon>Alphaproteobacteria</taxon>
        <taxon>Rhodobacterales</taxon>
        <taxon>Paracoccaceae</taxon>
        <taxon>Cribrihabitans</taxon>
    </lineage>
</organism>
<feature type="region of interest" description="Disordered" evidence="1">
    <location>
        <begin position="104"/>
        <end position="124"/>
    </location>
</feature>
<gene>
    <name evidence="3" type="ORF">SAMN05444007_1096</name>
</gene>
<accession>A0A1H7D3N1</accession>
<dbReference type="PANTHER" id="PTHR43581:SF2">
    <property type="entry name" value="EXCINUCLEASE ATPASE SUBUNIT"/>
    <property type="match status" value="1"/>
</dbReference>
<dbReference type="SMART" id="SM00382">
    <property type="entry name" value="AAA"/>
    <property type="match status" value="1"/>
</dbReference>
<dbReference type="GO" id="GO:0016887">
    <property type="term" value="F:ATP hydrolysis activity"/>
    <property type="evidence" value="ECO:0007669"/>
    <property type="project" value="InterPro"/>
</dbReference>
<dbReference type="Pfam" id="PF13476">
    <property type="entry name" value="AAA_23"/>
    <property type="match status" value="1"/>
</dbReference>
<evidence type="ECO:0000313" key="3">
    <source>
        <dbReference type="EMBL" id="SEJ93710.1"/>
    </source>
</evidence>
<evidence type="ECO:0000259" key="2">
    <source>
        <dbReference type="SMART" id="SM00382"/>
    </source>
</evidence>
<dbReference type="RefSeq" id="WP_218142427.1">
    <property type="nucleotide sequence ID" value="NZ_BMGV01000009.1"/>
</dbReference>
<dbReference type="InterPro" id="IPR051396">
    <property type="entry name" value="Bact_Antivir_Def_Nuclease"/>
</dbReference>
<sequence length="476" mass="52576">MALSSEMRMLANAHRNNPSPQFLEWLEVNNIRGWTGQRIDFKFPITALVGENGAGKSTILQAAAVAYRSQAGDRYASEFFPDTPFEAVQSATLTYGYRRGINHHTGTVRKPTNRWRGNPDRPERPVEYVDLRRTQPISARSGYAQLLKRGVVEGAANHFEPEQLLRLSNILGKQYERAEISTTDAGADKPVSVLTVAGERYSGFHQGAGEITAAELLAVDYPNYALVLIDEIETSLHPRAQRRLLRDLATVARLNRLQIILTTHSPYVLEELPDEARIYLMEGDAGKRPVAGVSPDFAMTRMDEEAHPECDLYVEDPRAATMLAEMMNRVDRNLLQRCKIIPFGAAQVGLALGRMVDEGRFPRPSVVFLDGDQEPANGCQVLPGNEAPEIVVCHALRDAGWPSVHERLGRGAAETIDALNRAVLNADHHHWMNSVGNELVLGGDTVWQALASAWTQHCADPVTLEAVCLPVRAALA</sequence>
<protein>
    <submittedName>
        <fullName evidence="3">AAA domain-containing protein, putative AbiEii toxin, Type IV TA system</fullName>
    </submittedName>
</protein>
<dbReference type="Proteomes" id="UP000199379">
    <property type="component" value="Unassembled WGS sequence"/>
</dbReference>
<dbReference type="CDD" id="cd00267">
    <property type="entry name" value="ABC_ATPase"/>
    <property type="match status" value="1"/>
</dbReference>
<dbReference type="PANTHER" id="PTHR43581">
    <property type="entry name" value="ATP/GTP PHOSPHATASE"/>
    <property type="match status" value="1"/>
</dbReference>
<keyword evidence="4" id="KW-1185">Reference proteome</keyword>
<dbReference type="AlphaFoldDB" id="A0A1H7D3N1"/>
<reference evidence="3 4" key="1">
    <citation type="submission" date="2016-10" db="EMBL/GenBank/DDBJ databases">
        <authorList>
            <person name="de Groot N.N."/>
        </authorList>
    </citation>
    <scope>NUCLEOTIDE SEQUENCE [LARGE SCALE GENOMIC DNA]</scope>
    <source>
        <strain evidence="3 4">DSM 29340</strain>
    </source>
</reference>